<evidence type="ECO:0000313" key="1">
    <source>
        <dbReference type="EMBL" id="KAJ3496664.1"/>
    </source>
</evidence>
<dbReference type="Proteomes" id="UP001148737">
    <property type="component" value="Unassembled WGS sequence"/>
</dbReference>
<protein>
    <submittedName>
        <fullName evidence="1">Uncharacterized protein</fullName>
    </submittedName>
</protein>
<sequence length="177" mass="19247">MPHAPATATCNERQTGRNGAAFDLGFLINLNFHQTHRVPKPSYFGSLILKIYYKLAVLAAMVFGFIGQELSETTSSPSTTGTTPQQQQPPQTAQSQTGGPTATYIPVEKMVSEVDAVHNTLLVGLLIALVAASVALGFLTIYCLRQRAQKKTLRDYQAELHEIQRKDDEERAAAGTA</sequence>
<accession>A0ACC1R2K8</accession>
<dbReference type="EMBL" id="JANAKD010000171">
    <property type="protein sequence ID" value="KAJ3496664.1"/>
    <property type="molecule type" value="Genomic_DNA"/>
</dbReference>
<name>A0ACC1R2K8_9HYPO</name>
<gene>
    <name evidence="1" type="ORF">NLG97_g2490</name>
</gene>
<evidence type="ECO:0000313" key="2">
    <source>
        <dbReference type="Proteomes" id="UP001148737"/>
    </source>
</evidence>
<organism evidence="1 2">
    <name type="scientific">Lecanicillium saksenae</name>
    <dbReference type="NCBI Taxonomy" id="468837"/>
    <lineage>
        <taxon>Eukaryota</taxon>
        <taxon>Fungi</taxon>
        <taxon>Dikarya</taxon>
        <taxon>Ascomycota</taxon>
        <taxon>Pezizomycotina</taxon>
        <taxon>Sordariomycetes</taxon>
        <taxon>Hypocreomycetidae</taxon>
        <taxon>Hypocreales</taxon>
        <taxon>Cordycipitaceae</taxon>
        <taxon>Lecanicillium</taxon>
    </lineage>
</organism>
<comment type="caution">
    <text evidence="1">The sequence shown here is derived from an EMBL/GenBank/DDBJ whole genome shotgun (WGS) entry which is preliminary data.</text>
</comment>
<proteinExistence type="predicted"/>
<keyword evidence="2" id="KW-1185">Reference proteome</keyword>
<reference evidence="1" key="1">
    <citation type="submission" date="2022-07" db="EMBL/GenBank/DDBJ databases">
        <title>Genome Sequence of Lecanicillium saksenae.</title>
        <authorList>
            <person name="Buettner E."/>
        </authorList>
    </citation>
    <scope>NUCLEOTIDE SEQUENCE</scope>
    <source>
        <strain evidence="1">VT-O1</strain>
    </source>
</reference>